<evidence type="ECO:0000256" key="1">
    <source>
        <dbReference type="ARBA" id="ARBA00005250"/>
    </source>
</evidence>
<reference evidence="4 5" key="1">
    <citation type="submission" date="2016-02" db="EMBL/GenBank/DDBJ databases">
        <title>Draft genome sequence of Hydrogenophaga sp. LPB0072.</title>
        <authorList>
            <person name="Shin S.-K."/>
            <person name="Yi H."/>
        </authorList>
    </citation>
    <scope>NUCLEOTIDE SEQUENCE [LARGE SCALE GENOMIC DNA]</scope>
    <source>
        <strain evidence="4 5">LPB0072</strain>
    </source>
</reference>
<name>A0A167IXW2_9BURK</name>
<dbReference type="PANTHER" id="PTHR42951:SF4">
    <property type="entry name" value="ACYL-COENZYME A THIOESTERASE MBLAC2"/>
    <property type="match status" value="1"/>
</dbReference>
<evidence type="ECO:0000313" key="4">
    <source>
        <dbReference type="EMBL" id="OAD43784.1"/>
    </source>
</evidence>
<dbReference type="InterPro" id="IPR036866">
    <property type="entry name" value="RibonucZ/Hydroxyglut_hydro"/>
</dbReference>
<dbReference type="Pfam" id="PF00753">
    <property type="entry name" value="Lactamase_B"/>
    <property type="match status" value="1"/>
</dbReference>
<dbReference type="AlphaFoldDB" id="A0A167IXW2"/>
<dbReference type="Proteomes" id="UP000185657">
    <property type="component" value="Unassembled WGS sequence"/>
</dbReference>
<dbReference type="GO" id="GO:0016787">
    <property type="term" value="F:hydrolase activity"/>
    <property type="evidence" value="ECO:0007669"/>
    <property type="project" value="UniProtKB-KW"/>
</dbReference>
<dbReference type="EMBL" id="LVWD01000003">
    <property type="protein sequence ID" value="OAD43784.1"/>
    <property type="molecule type" value="Genomic_DNA"/>
</dbReference>
<dbReference type="STRING" id="1763535.LPB072_17950"/>
<dbReference type="OrthoDB" id="2971563at2"/>
<keyword evidence="5" id="KW-1185">Reference proteome</keyword>
<protein>
    <submittedName>
        <fullName evidence="3">MBL fold metallo-hydrolase</fullName>
    </submittedName>
</protein>
<dbReference type="SUPFAM" id="SSF56281">
    <property type="entry name" value="Metallo-hydrolase/oxidoreductase"/>
    <property type="match status" value="1"/>
</dbReference>
<dbReference type="RefSeq" id="WP_066086305.1">
    <property type="nucleotide sequence ID" value="NZ_CP017476.1"/>
</dbReference>
<dbReference type="SMART" id="SM00849">
    <property type="entry name" value="Lactamase_B"/>
    <property type="match status" value="1"/>
</dbReference>
<dbReference type="GO" id="GO:0017001">
    <property type="term" value="P:antibiotic catabolic process"/>
    <property type="evidence" value="ECO:0007669"/>
    <property type="project" value="UniProtKB-ARBA"/>
</dbReference>
<keyword evidence="3" id="KW-0378">Hydrolase</keyword>
<dbReference type="InterPro" id="IPR001279">
    <property type="entry name" value="Metallo-B-lactamas"/>
</dbReference>
<gene>
    <name evidence="3" type="ORF">LPB072_17950</name>
    <name evidence="4" type="ORF">LPB72_03085</name>
</gene>
<evidence type="ECO:0000313" key="6">
    <source>
        <dbReference type="Proteomes" id="UP000185680"/>
    </source>
</evidence>
<dbReference type="EMBL" id="CP017476">
    <property type="protein sequence ID" value="AOW14437.1"/>
    <property type="molecule type" value="Genomic_DNA"/>
</dbReference>
<dbReference type="CDD" id="cd06262">
    <property type="entry name" value="metallo-hydrolase-like_MBL-fold"/>
    <property type="match status" value="1"/>
</dbReference>
<dbReference type="InterPro" id="IPR050855">
    <property type="entry name" value="NDM-1-like"/>
</dbReference>
<evidence type="ECO:0000313" key="3">
    <source>
        <dbReference type="EMBL" id="AOW14437.1"/>
    </source>
</evidence>
<organism evidence="3 6">
    <name type="scientific">Hydrogenophaga crassostreae</name>
    <dbReference type="NCBI Taxonomy" id="1763535"/>
    <lineage>
        <taxon>Bacteria</taxon>
        <taxon>Pseudomonadati</taxon>
        <taxon>Pseudomonadota</taxon>
        <taxon>Betaproteobacteria</taxon>
        <taxon>Burkholderiales</taxon>
        <taxon>Comamonadaceae</taxon>
        <taxon>Hydrogenophaga</taxon>
    </lineage>
</organism>
<accession>A0A167IXW2</accession>
<dbReference type="KEGG" id="hyl:LPB072_17950"/>
<evidence type="ECO:0000313" key="5">
    <source>
        <dbReference type="Proteomes" id="UP000185657"/>
    </source>
</evidence>
<reference evidence="3 6" key="2">
    <citation type="submission" date="2016-10" db="EMBL/GenBank/DDBJ databases">
        <title>Hydorgenophaga sp. LPB0072 isolated from gastropod.</title>
        <authorList>
            <person name="Kim E."/>
            <person name="Yi H."/>
        </authorList>
    </citation>
    <scope>NUCLEOTIDE SEQUENCE [LARGE SCALE GENOMIC DNA]</scope>
    <source>
        <strain evidence="3 6">LPB0072</strain>
    </source>
</reference>
<evidence type="ECO:0000259" key="2">
    <source>
        <dbReference type="SMART" id="SM00849"/>
    </source>
</evidence>
<comment type="similarity">
    <text evidence="1">Belongs to the metallo-beta-lactamase superfamily. Class-B beta-lactamase family.</text>
</comment>
<feature type="domain" description="Metallo-beta-lactamase" evidence="2">
    <location>
        <begin position="24"/>
        <end position="209"/>
    </location>
</feature>
<dbReference type="Gene3D" id="3.60.15.10">
    <property type="entry name" value="Ribonuclease Z/Hydroxyacylglutathione hydrolase-like"/>
    <property type="match status" value="1"/>
</dbReference>
<sequence length="311" mass="34054">MPHSTAHDSLQSIGATVFERGWLSSNNVLIQGDGPSALVDSGYSAHAPLTLSLVQATLKAQPLDRLLNTHLHSDHCGGNALLQASYPALQTHIPPGHADAVAEWDADTLTYTPTGQTCPRFTHQGLLMPGETIQLGSNRWEIHGAKGHDPHSVVLFQREAGVLISADALWNNGFGVVFPELEGIDAFDEVGETLNVIEALQPRTVIPGHGPVFTDVEEALGRARSRLAQFLASPAHHRRYALKVLVKFKLLEWQTISKKNLLAWSRQTPYMHSFMPEENTPASDQAWLDALLNDLARSQSLRIEGDQVINL</sequence>
<dbReference type="Proteomes" id="UP000185680">
    <property type="component" value="Chromosome"/>
</dbReference>
<dbReference type="PANTHER" id="PTHR42951">
    <property type="entry name" value="METALLO-BETA-LACTAMASE DOMAIN-CONTAINING"/>
    <property type="match status" value="1"/>
</dbReference>
<proteinExistence type="inferred from homology"/>